<evidence type="ECO:0000256" key="9">
    <source>
        <dbReference type="SAM" id="MobiDB-lite"/>
    </source>
</evidence>
<comment type="subcellular location">
    <subcellularLocation>
        <location evidence="1">Membrane</location>
        <topology evidence="1">Multi-pass membrane protein</topology>
    </subcellularLocation>
</comment>
<evidence type="ECO:0000256" key="8">
    <source>
        <dbReference type="ARBA" id="ARBA00023303"/>
    </source>
</evidence>
<proteinExistence type="inferred from homology"/>
<organism evidence="12 13">
    <name type="scientific">Vitis rotundifolia</name>
    <name type="common">Muscadine grape</name>
    <dbReference type="NCBI Taxonomy" id="103349"/>
    <lineage>
        <taxon>Eukaryota</taxon>
        <taxon>Viridiplantae</taxon>
        <taxon>Streptophyta</taxon>
        <taxon>Embryophyta</taxon>
        <taxon>Tracheophyta</taxon>
        <taxon>Spermatophyta</taxon>
        <taxon>Magnoliopsida</taxon>
        <taxon>eudicotyledons</taxon>
        <taxon>Gunneridae</taxon>
        <taxon>Pentapetalae</taxon>
        <taxon>rosids</taxon>
        <taxon>Vitales</taxon>
        <taxon>Vitaceae</taxon>
        <taxon>Viteae</taxon>
        <taxon>Vitis</taxon>
    </lineage>
</organism>
<feature type="transmembrane region" description="Helical" evidence="10">
    <location>
        <begin position="197"/>
        <end position="219"/>
    </location>
</feature>
<evidence type="ECO:0000256" key="6">
    <source>
        <dbReference type="ARBA" id="ARBA00023065"/>
    </source>
</evidence>
<feature type="transmembrane region" description="Helical" evidence="10">
    <location>
        <begin position="87"/>
        <end position="105"/>
    </location>
</feature>
<evidence type="ECO:0000256" key="11">
    <source>
        <dbReference type="SAM" id="SignalP"/>
    </source>
</evidence>
<dbReference type="EMBL" id="JARBHA010000006">
    <property type="protein sequence ID" value="KAJ9699480.1"/>
    <property type="molecule type" value="Genomic_DNA"/>
</dbReference>
<reference evidence="12 13" key="1">
    <citation type="journal article" date="2023" name="BMC Biotechnol.">
        <title>Vitis rotundifolia cv Carlos genome sequencing.</title>
        <authorList>
            <person name="Huff M."/>
            <person name="Hulse-Kemp A."/>
            <person name="Scheffler B."/>
            <person name="Youngblood R."/>
            <person name="Simpson S."/>
            <person name="Babiker E."/>
            <person name="Staton M."/>
        </authorList>
    </citation>
    <scope>NUCLEOTIDE SEQUENCE [LARGE SCALE GENOMIC DNA]</scope>
    <source>
        <tissue evidence="12">Leaf</tissue>
    </source>
</reference>
<evidence type="ECO:0000256" key="3">
    <source>
        <dbReference type="ARBA" id="ARBA00022448"/>
    </source>
</evidence>
<dbReference type="InterPro" id="IPR020966">
    <property type="entry name" value="ALMT"/>
</dbReference>
<feature type="transmembrane region" description="Helical" evidence="10">
    <location>
        <begin position="135"/>
        <end position="155"/>
    </location>
</feature>
<feature type="signal peptide" evidence="11">
    <location>
        <begin position="1"/>
        <end position="17"/>
    </location>
</feature>
<dbReference type="GO" id="GO:0016020">
    <property type="term" value="C:membrane"/>
    <property type="evidence" value="ECO:0007669"/>
    <property type="project" value="UniProtKB-SubCell"/>
</dbReference>
<keyword evidence="3" id="KW-0813">Transport</keyword>
<feature type="compositionally biased region" description="Basic and acidic residues" evidence="9">
    <location>
        <begin position="430"/>
        <end position="442"/>
    </location>
</feature>
<evidence type="ECO:0000256" key="10">
    <source>
        <dbReference type="SAM" id="Phobius"/>
    </source>
</evidence>
<feature type="chain" id="PRO_5041278753" description="Aluminum-activated malate transporter 2" evidence="11">
    <location>
        <begin position="18"/>
        <end position="522"/>
    </location>
</feature>
<protein>
    <recommendedName>
        <fullName evidence="14">Aluminum-activated malate transporter 2</fullName>
    </recommendedName>
</protein>
<evidence type="ECO:0008006" key="14">
    <source>
        <dbReference type="Google" id="ProtNLM"/>
    </source>
</evidence>
<keyword evidence="7 10" id="KW-0472">Membrane</keyword>
<comment type="caution">
    <text evidence="12">The sequence shown here is derived from an EMBL/GenBank/DDBJ whole genome shotgun (WGS) entry which is preliminary data.</text>
</comment>
<comment type="similarity">
    <text evidence="2">Belongs to the aromatic acid exporter (TC 2.A.85) family.</text>
</comment>
<dbReference type="AlphaFoldDB" id="A0AA39A202"/>
<evidence type="ECO:0000256" key="2">
    <source>
        <dbReference type="ARBA" id="ARBA00007079"/>
    </source>
</evidence>
<feature type="transmembrane region" description="Helical" evidence="10">
    <location>
        <begin position="56"/>
        <end position="75"/>
    </location>
</feature>
<evidence type="ECO:0000256" key="1">
    <source>
        <dbReference type="ARBA" id="ARBA00004141"/>
    </source>
</evidence>
<feature type="region of interest" description="Disordered" evidence="9">
    <location>
        <begin position="430"/>
        <end position="449"/>
    </location>
</feature>
<evidence type="ECO:0000256" key="5">
    <source>
        <dbReference type="ARBA" id="ARBA00022989"/>
    </source>
</evidence>
<keyword evidence="5 10" id="KW-1133">Transmembrane helix</keyword>
<keyword evidence="6" id="KW-0406">Ion transport</keyword>
<keyword evidence="4 10" id="KW-0812">Transmembrane</keyword>
<feature type="transmembrane region" description="Helical" evidence="10">
    <location>
        <begin position="112"/>
        <end position="129"/>
    </location>
</feature>
<keyword evidence="8" id="KW-0407">Ion channel</keyword>
<gene>
    <name evidence="12" type="ORF">PVL29_008191</name>
</gene>
<evidence type="ECO:0000256" key="4">
    <source>
        <dbReference type="ARBA" id="ARBA00022692"/>
    </source>
</evidence>
<accession>A0AA39A202</accession>
<evidence type="ECO:0000313" key="13">
    <source>
        <dbReference type="Proteomes" id="UP001168098"/>
    </source>
</evidence>
<feature type="transmembrane region" description="Helical" evidence="10">
    <location>
        <begin position="167"/>
        <end position="185"/>
    </location>
</feature>
<evidence type="ECO:0000313" key="12">
    <source>
        <dbReference type="EMBL" id="KAJ9699480.1"/>
    </source>
</evidence>
<dbReference type="Pfam" id="PF11744">
    <property type="entry name" value="ALMT"/>
    <property type="match status" value="1"/>
</dbReference>
<dbReference type="GO" id="GO:0015743">
    <property type="term" value="P:malate transport"/>
    <property type="evidence" value="ECO:0007669"/>
    <property type="project" value="InterPro"/>
</dbReference>
<sequence length="522" mass="58254">MIFLWKWNLWIVIRERAGLIARGWRWPWGLIEKFWDKVVEAARKAKKLGQEDPRRIIHSLKVGLAITLVSLIYYFNPAYGDFGVSTMWAVLTVVVIFEFSVGATLGRGLNRGLATLLGGALAVGAHYLAHLPGRPAQPIILGIFVFLVAAALSFLRFFPKLKARYDYALLIFILTFSLVAVTGYRDEEVLELAQQRLSTVLIGCATAMLVSIGICPVWAGYDLHKLVAGDVDKLGNFLEGFSEEYFRVLDEGESKDNKTFLQGYKSILTSKNTEDSLANFARWEPGHGCFRFHHPWKQYQKIGSLAGQCAYRIEALSSYPHSHIQAPTEIQSKIQEACTNMSTESGKALKELASAIKSVTKPCSVDPHIVNSKIAAESLKWLLKTHFCEDVDLLELMPTAVVGSLLVEVITYVEKIAESVHDLSSLAHFKDAKPEPEPEPKSTLEQPQKLQQTIQKFSGMDGPHHIITINGSLSIKASGTVVNATSTDVIKGSKTKSNQRHMRHVFIREFITMVFFSISKFL</sequence>
<dbReference type="Proteomes" id="UP001168098">
    <property type="component" value="Unassembled WGS sequence"/>
</dbReference>
<evidence type="ECO:0000256" key="7">
    <source>
        <dbReference type="ARBA" id="ARBA00023136"/>
    </source>
</evidence>
<keyword evidence="11" id="KW-0732">Signal</keyword>
<name>A0AA39A202_VITRO</name>
<keyword evidence="13" id="KW-1185">Reference proteome</keyword>
<dbReference type="PANTHER" id="PTHR31086">
    <property type="entry name" value="ALUMINUM-ACTIVATED MALATE TRANSPORTER 10"/>
    <property type="match status" value="1"/>
</dbReference>
<dbReference type="GO" id="GO:0034220">
    <property type="term" value="P:monoatomic ion transmembrane transport"/>
    <property type="evidence" value="ECO:0007669"/>
    <property type="project" value="UniProtKB-KW"/>
</dbReference>